<organism evidence="1 2">
    <name type="scientific">Eumeta variegata</name>
    <name type="common">Bagworm moth</name>
    <name type="synonym">Eumeta japonica</name>
    <dbReference type="NCBI Taxonomy" id="151549"/>
    <lineage>
        <taxon>Eukaryota</taxon>
        <taxon>Metazoa</taxon>
        <taxon>Ecdysozoa</taxon>
        <taxon>Arthropoda</taxon>
        <taxon>Hexapoda</taxon>
        <taxon>Insecta</taxon>
        <taxon>Pterygota</taxon>
        <taxon>Neoptera</taxon>
        <taxon>Endopterygota</taxon>
        <taxon>Lepidoptera</taxon>
        <taxon>Glossata</taxon>
        <taxon>Ditrysia</taxon>
        <taxon>Tineoidea</taxon>
        <taxon>Psychidae</taxon>
        <taxon>Oiketicinae</taxon>
        <taxon>Eumeta</taxon>
    </lineage>
</organism>
<accession>A0A4C1VSZ3</accession>
<reference evidence="1 2" key="1">
    <citation type="journal article" date="2019" name="Commun. Biol.">
        <title>The bagworm genome reveals a unique fibroin gene that provides high tensile strength.</title>
        <authorList>
            <person name="Kono N."/>
            <person name="Nakamura H."/>
            <person name="Ohtoshi R."/>
            <person name="Tomita M."/>
            <person name="Numata K."/>
            <person name="Arakawa K."/>
        </authorList>
    </citation>
    <scope>NUCLEOTIDE SEQUENCE [LARGE SCALE GENOMIC DNA]</scope>
</reference>
<keyword evidence="2" id="KW-1185">Reference proteome</keyword>
<proteinExistence type="predicted"/>
<evidence type="ECO:0000313" key="2">
    <source>
        <dbReference type="Proteomes" id="UP000299102"/>
    </source>
</evidence>
<sequence length="100" mass="11352">MDSMYRLRRHSVKLISPGYYRAYPATGDAGPAPEAELRVSTYAMQTAVNPNRNISVTCLIRLLYNCAKEHESYQSIWSPPLMDIRNPRGAECGLPAFFRK</sequence>
<protein>
    <submittedName>
        <fullName evidence="1">Uncharacterized protein</fullName>
    </submittedName>
</protein>
<name>A0A4C1VSZ3_EUMVA</name>
<dbReference type="AlphaFoldDB" id="A0A4C1VSZ3"/>
<gene>
    <name evidence="1" type="ORF">EVAR_88986_1</name>
</gene>
<evidence type="ECO:0000313" key="1">
    <source>
        <dbReference type="EMBL" id="GBP40925.1"/>
    </source>
</evidence>
<comment type="caution">
    <text evidence="1">The sequence shown here is derived from an EMBL/GenBank/DDBJ whole genome shotgun (WGS) entry which is preliminary data.</text>
</comment>
<dbReference type="EMBL" id="BGZK01000389">
    <property type="protein sequence ID" value="GBP40925.1"/>
    <property type="molecule type" value="Genomic_DNA"/>
</dbReference>
<dbReference type="Proteomes" id="UP000299102">
    <property type="component" value="Unassembled WGS sequence"/>
</dbReference>